<dbReference type="GO" id="GO:0008237">
    <property type="term" value="F:metallopeptidase activity"/>
    <property type="evidence" value="ECO:0007669"/>
    <property type="project" value="InterPro"/>
</dbReference>
<dbReference type="Pfam" id="PF13583">
    <property type="entry name" value="Reprolysin_4"/>
    <property type="match status" value="1"/>
</dbReference>
<keyword evidence="5" id="KW-1185">Reference proteome</keyword>
<comment type="caution">
    <text evidence="4">The sequence shown here is derived from an EMBL/GenBank/DDBJ whole genome shotgun (WGS) entry which is preliminary data.</text>
</comment>
<dbReference type="Gene3D" id="3.40.390.10">
    <property type="entry name" value="Collagenase (Catalytic Domain)"/>
    <property type="match status" value="1"/>
</dbReference>
<organism evidence="4 5">
    <name type="scientific">Oceanipulchritudo coccoides</name>
    <dbReference type="NCBI Taxonomy" id="2706888"/>
    <lineage>
        <taxon>Bacteria</taxon>
        <taxon>Pseudomonadati</taxon>
        <taxon>Verrucomicrobiota</taxon>
        <taxon>Opitutia</taxon>
        <taxon>Puniceicoccales</taxon>
        <taxon>Oceanipulchritudinaceae</taxon>
        <taxon>Oceanipulchritudo</taxon>
    </lineage>
</organism>
<dbReference type="Gene3D" id="2.60.120.260">
    <property type="entry name" value="Galactose-binding domain-like"/>
    <property type="match status" value="1"/>
</dbReference>
<accession>A0A6B2LZM0</accession>
<dbReference type="AlphaFoldDB" id="A0A6B2LZM0"/>
<evidence type="ECO:0000313" key="5">
    <source>
        <dbReference type="Proteomes" id="UP000478417"/>
    </source>
</evidence>
<dbReference type="SUPFAM" id="SSF55486">
    <property type="entry name" value="Metalloproteases ('zincins'), catalytic domain"/>
    <property type="match status" value="1"/>
</dbReference>
<feature type="compositionally biased region" description="Polar residues" evidence="2">
    <location>
        <begin position="11"/>
        <end position="20"/>
    </location>
</feature>
<dbReference type="InterPro" id="IPR024079">
    <property type="entry name" value="MetalloPept_cat_dom_sf"/>
</dbReference>
<proteinExistence type="predicted"/>
<dbReference type="InterPro" id="IPR018466">
    <property type="entry name" value="Kre9/Knh1-like_N"/>
</dbReference>
<dbReference type="Gene3D" id="2.60.120.380">
    <property type="match status" value="1"/>
</dbReference>
<dbReference type="Pfam" id="PF10342">
    <property type="entry name" value="Kre9_KNH"/>
    <property type="match status" value="1"/>
</dbReference>
<protein>
    <recommendedName>
        <fullName evidence="3">Yeast cell wall synthesis Kre9/Knh1-like N-terminal domain-containing protein</fullName>
    </recommendedName>
</protein>
<sequence>MDTSARGGSATPESASVTQVSQKEAIANTASNARRLLPDIPQSTFRQGLLELDTVARAKALGQFNDLEIPIQDSSSLRVGSCGSLHYACSGVHHSDASESVFLEFTPQQSEALALTAEASVPVSQPPVYHSKPGAPYAIYLDFNGGVISGTLWNSNYNSGADYDTYIWTKDSDSTTFSDAEQAIIREIWQRISEDYAPFNVNVTTDPSFDPDVTGGSNSIGWILFTRDEDKSGTAMPAKGAGGVAWLNVFGSSLYASNYSPALVYADNLGPNVGHFMAEAGSHEMGHNMGLAHDGSSTVEYYAGHGSGETEWAPIMGSSYYENVTTWSKGDYLNANNTQDDINIITGKVGSDPDVVGDTRASATPLSLVGNSIEAPSTEFFIGDDSNEGIIQTPTDKDFFSFETSGGPLSITVDPFISEVTQYARGNNLDLKLTLFDSAGNTVAVADPTAEVAASLNLSVTQGAYTISIEGTGSGNPLGDPPSGYTSYGSLGMYFISGTIPQDLSVASPALGATWQPGLLYEIIWGGTVAGQSVDLDLYRNGSFVQSIVSNLDGANSSTLWTVPSGLEQGSGYTVRVSVDGVTGTSDSGIFEIREVLPVVAGQAPSASDLLEGPQTSVTITFNETMDPASFTITDDVASFTGPQAVDLSSSITGFSWSASNTVLTISFNALDTTGFYRMVMGPEILDTNGNPLDQDGDLLPGEAFEDQYALIFEITEEIPGGISTVYTADMSSNPGASTDPGWAWGVPSQGGLGGPNSAYTGNSVLGYNLSGQYEPGIVRKATLPAIATTGKTQVQLQFRRWLGVSLKANGSPNSRHADYARVEYSTNGTSWTSIWENSTEIVDTGWALQSFSLPASAENQESLLIRFVIESDGQSESFGWNIDDIEVLVNTPSQTVAPPPPVVICHTPNDESSGSQSALFFEYSQPMDPGSFSLGDISQFDGPNGSISSSGFEWISSTLLRVDFPEQSVDGNYSMVLNPTVADTYGQLVDQDLDLTGGESIADQYTASFSINNSPGLSPPESWRLTYFETTLNEGVASDEFDFDRDGLANVMERAFGTLPTDGGNAYRPIQSSTVVEDLEYLTFQYRRLAGGIESGASGYSVDDLVYVVETSQTLGASSWSPVAGTVESRNTVNGVETVTIRLNSPMTPGARKFIRLNVTSNQD</sequence>
<evidence type="ECO:0000313" key="4">
    <source>
        <dbReference type="EMBL" id="NDV61893.1"/>
    </source>
</evidence>
<dbReference type="EMBL" id="JAAGNX010000001">
    <property type="protein sequence ID" value="NDV61893.1"/>
    <property type="molecule type" value="Genomic_DNA"/>
</dbReference>
<keyword evidence="1" id="KW-0732">Signal</keyword>
<feature type="domain" description="Yeast cell wall synthesis Kre9/Knh1-like N-terminal" evidence="3">
    <location>
        <begin position="508"/>
        <end position="583"/>
    </location>
</feature>
<reference evidence="4 5" key="1">
    <citation type="submission" date="2020-02" db="EMBL/GenBank/DDBJ databases">
        <title>Albibacoteraceae fam. nov., the first described family within the subdivision 4 Verrucomicrobia.</title>
        <authorList>
            <person name="Xi F."/>
        </authorList>
    </citation>
    <scope>NUCLEOTIDE SEQUENCE [LARGE SCALE GENOMIC DNA]</scope>
    <source>
        <strain evidence="4 5">CK1056</strain>
    </source>
</reference>
<gene>
    <name evidence="4" type="ORF">G0Q06_05470</name>
</gene>
<dbReference type="Proteomes" id="UP000478417">
    <property type="component" value="Unassembled WGS sequence"/>
</dbReference>
<dbReference type="RefSeq" id="WP_238710275.1">
    <property type="nucleotide sequence ID" value="NZ_JAAGNX010000001.1"/>
</dbReference>
<dbReference type="InterPro" id="IPR014755">
    <property type="entry name" value="Cu-Rt/internalin_Ig-like"/>
</dbReference>
<feature type="region of interest" description="Disordered" evidence="2">
    <location>
        <begin position="1"/>
        <end position="20"/>
    </location>
</feature>
<name>A0A6B2LZM0_9BACT</name>
<evidence type="ECO:0000256" key="1">
    <source>
        <dbReference type="ARBA" id="ARBA00022729"/>
    </source>
</evidence>
<evidence type="ECO:0000259" key="3">
    <source>
        <dbReference type="Pfam" id="PF10342"/>
    </source>
</evidence>
<evidence type="ECO:0000256" key="2">
    <source>
        <dbReference type="SAM" id="MobiDB-lite"/>
    </source>
</evidence>
<dbReference type="Gene3D" id="2.60.40.1220">
    <property type="match status" value="1"/>
</dbReference>